<reference evidence="9 10" key="1">
    <citation type="journal article" date="2016" name="Nat. Commun.">
        <title>Thousands of microbial genomes shed light on interconnected biogeochemical processes in an aquifer system.</title>
        <authorList>
            <person name="Anantharaman K."/>
            <person name="Brown C.T."/>
            <person name="Hug L.A."/>
            <person name="Sharon I."/>
            <person name="Castelle C.J."/>
            <person name="Probst A.J."/>
            <person name="Thomas B.C."/>
            <person name="Singh A."/>
            <person name="Wilkins M.J."/>
            <person name="Karaoz U."/>
            <person name="Brodie E.L."/>
            <person name="Williams K.H."/>
            <person name="Hubbard S.S."/>
            <person name="Banfield J.F."/>
        </authorList>
    </citation>
    <scope>NUCLEOTIDE SEQUENCE [LARGE SCALE GENOMIC DNA]</scope>
</reference>
<feature type="transmembrane region" description="Helical" evidence="7">
    <location>
        <begin position="290"/>
        <end position="313"/>
    </location>
</feature>
<keyword evidence="3" id="KW-1003">Cell membrane</keyword>
<dbReference type="SUPFAM" id="SSF103473">
    <property type="entry name" value="MFS general substrate transporter"/>
    <property type="match status" value="1"/>
</dbReference>
<dbReference type="InterPro" id="IPR011701">
    <property type="entry name" value="MFS"/>
</dbReference>
<evidence type="ECO:0000256" key="3">
    <source>
        <dbReference type="ARBA" id="ARBA00022475"/>
    </source>
</evidence>
<feature type="transmembrane region" description="Helical" evidence="7">
    <location>
        <begin position="103"/>
        <end position="122"/>
    </location>
</feature>
<dbReference type="PROSITE" id="PS50850">
    <property type="entry name" value="MFS"/>
    <property type="match status" value="1"/>
</dbReference>
<dbReference type="EMBL" id="MGDF01000046">
    <property type="protein sequence ID" value="OGL46480.1"/>
    <property type="molecule type" value="Genomic_DNA"/>
</dbReference>
<feature type="transmembrane region" description="Helical" evidence="7">
    <location>
        <begin position="35"/>
        <end position="60"/>
    </location>
</feature>
<feature type="transmembrane region" description="Helical" evidence="7">
    <location>
        <begin position="258"/>
        <end position="278"/>
    </location>
</feature>
<organism evidence="9 10">
    <name type="scientific">Candidatus Schekmanbacteria bacterium RBG_16_38_11</name>
    <dbReference type="NCBI Taxonomy" id="1817880"/>
    <lineage>
        <taxon>Bacteria</taxon>
        <taxon>Candidatus Schekmaniibacteriota</taxon>
    </lineage>
</organism>
<feature type="non-terminal residue" evidence="9">
    <location>
        <position position="1"/>
    </location>
</feature>
<dbReference type="Gene3D" id="1.20.1250.20">
    <property type="entry name" value="MFS general substrate transporter like domains"/>
    <property type="match status" value="2"/>
</dbReference>
<evidence type="ECO:0000256" key="7">
    <source>
        <dbReference type="SAM" id="Phobius"/>
    </source>
</evidence>
<dbReference type="GO" id="GO:0005886">
    <property type="term" value="C:plasma membrane"/>
    <property type="evidence" value="ECO:0007669"/>
    <property type="project" value="UniProtKB-SubCell"/>
</dbReference>
<dbReference type="InterPro" id="IPR020846">
    <property type="entry name" value="MFS_dom"/>
</dbReference>
<feature type="non-terminal residue" evidence="9">
    <location>
        <position position="333"/>
    </location>
</feature>
<dbReference type="GO" id="GO:0022857">
    <property type="term" value="F:transmembrane transporter activity"/>
    <property type="evidence" value="ECO:0007669"/>
    <property type="project" value="InterPro"/>
</dbReference>
<dbReference type="PANTHER" id="PTHR43414:SF6">
    <property type="entry name" value="MULTIDRUG RESISTANCE PROTEIN MDTG"/>
    <property type="match status" value="1"/>
</dbReference>
<evidence type="ECO:0000256" key="5">
    <source>
        <dbReference type="ARBA" id="ARBA00022989"/>
    </source>
</evidence>
<sequence>GRKILLLSGLLGTTVAFVLYSYSPKIGTLLGLSPLWFIFLFQFLLSFSMVFAFPQLVTLAADYTESRSRGKLMAISATMMGLGITISFIFMSQLQKTIGVSNLLLVGAFLTFLTFLVVKFFIVDHMPHRSKEIPAKRNSTIKNWKEVSAVVEKIPGLKVCFFSSFAASADRIILGAFLTIWAVRVAKDFHITPARATALGGIIIGLSSLVALISTPFWGMLVDRFGRMQIITSGLFLKGLGFFLIGMTSNPFSTEVKLYGVLTGLGVAGAAVGTSSLAADLAPKRILGSIFSISSAIGSIGTLFFFQFGGFLFDYVGFSRPFSLVGTADFIVL</sequence>
<name>A0A1F7RYG8_9BACT</name>
<dbReference type="InterPro" id="IPR036259">
    <property type="entry name" value="MFS_trans_sf"/>
</dbReference>
<evidence type="ECO:0000256" key="2">
    <source>
        <dbReference type="ARBA" id="ARBA00022448"/>
    </source>
</evidence>
<keyword evidence="4 7" id="KW-0812">Transmembrane</keyword>
<evidence type="ECO:0000313" key="10">
    <source>
        <dbReference type="Proteomes" id="UP000178435"/>
    </source>
</evidence>
<evidence type="ECO:0000256" key="4">
    <source>
        <dbReference type="ARBA" id="ARBA00022692"/>
    </source>
</evidence>
<comment type="caution">
    <text evidence="9">The sequence shown here is derived from an EMBL/GenBank/DDBJ whole genome shotgun (WGS) entry which is preliminary data.</text>
</comment>
<dbReference type="PANTHER" id="PTHR43414">
    <property type="entry name" value="MULTIDRUG RESISTANCE PROTEIN MDTG"/>
    <property type="match status" value="1"/>
</dbReference>
<feature type="transmembrane region" description="Helical" evidence="7">
    <location>
        <begin position="196"/>
        <end position="218"/>
    </location>
</feature>
<evidence type="ECO:0000256" key="1">
    <source>
        <dbReference type="ARBA" id="ARBA00004651"/>
    </source>
</evidence>
<feature type="transmembrane region" description="Helical" evidence="7">
    <location>
        <begin position="230"/>
        <end position="252"/>
    </location>
</feature>
<comment type="subcellular location">
    <subcellularLocation>
        <location evidence="1">Cell membrane</location>
        <topology evidence="1">Multi-pass membrane protein</topology>
    </subcellularLocation>
</comment>
<feature type="domain" description="Major facilitator superfamily (MFS) profile" evidence="8">
    <location>
        <begin position="1"/>
        <end position="333"/>
    </location>
</feature>
<evidence type="ECO:0000256" key="6">
    <source>
        <dbReference type="ARBA" id="ARBA00023136"/>
    </source>
</evidence>
<evidence type="ECO:0000259" key="8">
    <source>
        <dbReference type="PROSITE" id="PS50850"/>
    </source>
</evidence>
<keyword evidence="5 7" id="KW-1133">Transmembrane helix</keyword>
<feature type="transmembrane region" description="Helical" evidence="7">
    <location>
        <begin position="159"/>
        <end position="184"/>
    </location>
</feature>
<feature type="transmembrane region" description="Helical" evidence="7">
    <location>
        <begin position="72"/>
        <end position="91"/>
    </location>
</feature>
<gene>
    <name evidence="9" type="ORF">A2149_07855</name>
</gene>
<proteinExistence type="predicted"/>
<dbReference type="AlphaFoldDB" id="A0A1F7RYG8"/>
<protein>
    <recommendedName>
        <fullName evidence="8">Major facilitator superfamily (MFS) profile domain-containing protein</fullName>
    </recommendedName>
</protein>
<evidence type="ECO:0000313" key="9">
    <source>
        <dbReference type="EMBL" id="OGL46480.1"/>
    </source>
</evidence>
<keyword evidence="2" id="KW-0813">Transport</keyword>
<accession>A0A1F7RYG8</accession>
<dbReference type="Pfam" id="PF07690">
    <property type="entry name" value="MFS_1"/>
    <property type="match status" value="2"/>
</dbReference>
<dbReference type="Proteomes" id="UP000178435">
    <property type="component" value="Unassembled WGS sequence"/>
</dbReference>
<keyword evidence="6 7" id="KW-0472">Membrane</keyword>